<dbReference type="AlphaFoldDB" id="C9ZCV6"/>
<dbReference type="EMBL" id="FN554889">
    <property type="protein sequence ID" value="CBG67340.1"/>
    <property type="molecule type" value="Genomic_DNA"/>
</dbReference>
<organism evidence="1 2">
    <name type="scientific">Streptomyces scabiei (strain 87.22)</name>
    <dbReference type="NCBI Taxonomy" id="680198"/>
    <lineage>
        <taxon>Bacteria</taxon>
        <taxon>Bacillati</taxon>
        <taxon>Actinomycetota</taxon>
        <taxon>Actinomycetes</taxon>
        <taxon>Kitasatosporales</taxon>
        <taxon>Streptomycetaceae</taxon>
        <taxon>Streptomyces</taxon>
    </lineage>
</organism>
<dbReference type="KEGG" id="scb:SCAB_1111"/>
<sequence>MGELFTEAQVLMLGGRPAEGVALQQEARGLMYGLIERNPADHAAKEMLGNLLYGLGSTLTSAGEPGEALDALTECAAVYEELAASAAPGEESASTMVPLLADVHARKAHALGHGASAVVESDEAVVTCLELDAGEAARPICSTSPGS</sequence>
<proteinExistence type="predicted"/>
<protein>
    <recommendedName>
        <fullName evidence="3">Tetratricopeptide repeat protein</fullName>
    </recommendedName>
</protein>
<name>C9ZCV6_STRSW</name>
<reference evidence="1 2" key="1">
    <citation type="journal article" date="2010" name="Mol. Plant Microbe Interact.">
        <title>Streptomyces scabies 87-22 contains a coronafacic acid-like biosynthetic cluster that contributes to plant-microbe interactions.</title>
        <authorList>
            <person name="Bignell D.R."/>
            <person name="Seipke R.F."/>
            <person name="Huguet-Tapia J.C."/>
            <person name="Chambers A.H."/>
            <person name="Parry R.J."/>
            <person name="Loria R."/>
        </authorList>
    </citation>
    <scope>NUCLEOTIDE SEQUENCE [LARGE SCALE GENOMIC DNA]</scope>
    <source>
        <strain evidence="1 2">87.22</strain>
    </source>
</reference>
<evidence type="ECO:0000313" key="2">
    <source>
        <dbReference type="Proteomes" id="UP000001444"/>
    </source>
</evidence>
<accession>C9ZCV6</accession>
<dbReference type="RefSeq" id="WP_012998082.1">
    <property type="nucleotide sequence ID" value="NC_013929.1"/>
</dbReference>
<keyword evidence="2" id="KW-1185">Reference proteome</keyword>
<dbReference type="Proteomes" id="UP000001444">
    <property type="component" value="Chromosome"/>
</dbReference>
<gene>
    <name evidence="1" type="ordered locus">SCAB_1111</name>
</gene>
<dbReference type="GeneID" id="24309873"/>
<dbReference type="HOGENOM" id="CLU_1767042_0_0_11"/>
<evidence type="ECO:0000313" key="1">
    <source>
        <dbReference type="EMBL" id="CBG67340.1"/>
    </source>
</evidence>
<evidence type="ECO:0008006" key="3">
    <source>
        <dbReference type="Google" id="ProtNLM"/>
    </source>
</evidence>